<dbReference type="EMBL" id="KF121446">
    <property type="protein sequence ID" value="AIA88732.1"/>
    <property type="molecule type" value="Genomic_DNA"/>
</dbReference>
<sequence length="103" mass="11098">MDRGAPAGSDIDLLRHLAEANGVATGFWDWYGNRRDVSAESLLKVLSALGVPVTVSSTVGEVADALTRTEDQPWLRVLPDCLVVREGTDSEVPVHVPDGDWVT</sequence>
<protein>
    <submittedName>
        <fullName evidence="1">CAZy families GH77 protein</fullName>
    </submittedName>
</protein>
<reference evidence="1" key="1">
    <citation type="journal article" date="2013" name="Environ. Microbiol.">
        <title>Seasonally variable intestinal metagenomes of the red palm weevil (Rhynchophorus ferrugineus).</title>
        <authorList>
            <person name="Jia S."/>
            <person name="Zhang X."/>
            <person name="Zhang G."/>
            <person name="Yin A."/>
            <person name="Zhang S."/>
            <person name="Li F."/>
            <person name="Wang L."/>
            <person name="Zhao D."/>
            <person name="Yun Q."/>
            <person name="Tala"/>
            <person name="Wang J."/>
            <person name="Sun G."/>
            <person name="Baabdullah M."/>
            <person name="Yu X."/>
            <person name="Hu S."/>
            <person name="Al-Mssallem I.S."/>
            <person name="Yu J."/>
        </authorList>
    </citation>
    <scope>NUCLEOTIDE SEQUENCE</scope>
</reference>
<proteinExistence type="predicted"/>
<dbReference type="AlphaFoldDB" id="A0A060C1B8"/>
<organism evidence="1">
    <name type="scientific">uncultured Arthrobacter sp</name>
    <dbReference type="NCBI Taxonomy" id="114050"/>
    <lineage>
        <taxon>Bacteria</taxon>
        <taxon>Bacillati</taxon>
        <taxon>Actinomycetota</taxon>
        <taxon>Actinomycetes</taxon>
        <taxon>Micrococcales</taxon>
        <taxon>Micrococcaceae</taxon>
        <taxon>Arthrobacter</taxon>
        <taxon>environmental samples</taxon>
    </lineage>
</organism>
<feature type="non-terminal residue" evidence="1">
    <location>
        <position position="103"/>
    </location>
</feature>
<evidence type="ECO:0000313" key="1">
    <source>
        <dbReference type="EMBL" id="AIA88732.1"/>
    </source>
</evidence>
<name>A0A060C1B8_9MICC</name>
<accession>A0A060C1B8</accession>